<sequence length="79" mass="8554">MPISELLLEAGLLMLVGMVVVFVFLTLLIFATKLLSKFAGQEELPQTLPAHPTSGEQAVPEHVVAAISAAVHQYKKNQK</sequence>
<evidence type="ECO:0000313" key="19">
    <source>
        <dbReference type="Proteomes" id="UP000682739"/>
    </source>
</evidence>
<comment type="subcellular location">
    <subcellularLocation>
        <location evidence="3 16 17">Cell membrane</location>
        <topology evidence="3 16 17">Single-pass membrane protein</topology>
    </subcellularLocation>
</comment>
<evidence type="ECO:0000256" key="14">
    <source>
        <dbReference type="ARBA" id="ARBA00023201"/>
    </source>
</evidence>
<evidence type="ECO:0000256" key="3">
    <source>
        <dbReference type="ARBA" id="ARBA00004162"/>
    </source>
</evidence>
<keyword evidence="9 16" id="KW-1278">Translocase</keyword>
<keyword evidence="10 16" id="KW-1133">Transmembrane helix</keyword>
<comment type="cofactor">
    <cofactor evidence="1 16 17">
        <name>Na(+)</name>
        <dbReference type="ChEBI" id="CHEBI:29101"/>
    </cofactor>
</comment>
<name>A0A975DE66_9GAMM</name>
<keyword evidence="6 16" id="KW-0813">Transport</keyword>
<evidence type="ECO:0000313" key="18">
    <source>
        <dbReference type="EMBL" id="QTH65329.1"/>
    </source>
</evidence>
<comment type="function">
    <text evidence="2 16 17">Catalyzes the decarboxylation of oxaloacetate coupled to Na(+) translocation.</text>
</comment>
<dbReference type="EMBL" id="CP072110">
    <property type="protein sequence ID" value="QTH65329.1"/>
    <property type="molecule type" value="Genomic_DNA"/>
</dbReference>
<keyword evidence="11 16" id="KW-0915">Sodium</keyword>
<evidence type="ECO:0000256" key="15">
    <source>
        <dbReference type="ARBA" id="ARBA00048176"/>
    </source>
</evidence>
<evidence type="ECO:0000256" key="1">
    <source>
        <dbReference type="ARBA" id="ARBA00001959"/>
    </source>
</evidence>
<evidence type="ECO:0000256" key="9">
    <source>
        <dbReference type="ARBA" id="ARBA00022967"/>
    </source>
</evidence>
<dbReference type="GO" id="GO:0036376">
    <property type="term" value="P:sodium ion export across plasma membrane"/>
    <property type="evidence" value="ECO:0007669"/>
    <property type="project" value="InterPro"/>
</dbReference>
<dbReference type="Pfam" id="PF04277">
    <property type="entry name" value="OAD_gamma"/>
    <property type="match status" value="1"/>
</dbReference>
<evidence type="ECO:0000256" key="4">
    <source>
        <dbReference type="ARBA" id="ARBA00005844"/>
    </source>
</evidence>
<feature type="transmembrane region" description="Helical" evidence="16 17">
    <location>
        <begin position="12"/>
        <end position="31"/>
    </location>
</feature>
<evidence type="ECO:0000256" key="17">
    <source>
        <dbReference type="RuleBase" id="RU004278"/>
    </source>
</evidence>
<evidence type="ECO:0000256" key="6">
    <source>
        <dbReference type="ARBA" id="ARBA00022448"/>
    </source>
</evidence>
<evidence type="ECO:0000256" key="8">
    <source>
        <dbReference type="ARBA" id="ARBA00022692"/>
    </source>
</evidence>
<keyword evidence="13 16" id="KW-0472">Membrane</keyword>
<comment type="catalytic activity">
    <reaction evidence="15 16 17">
        <text>oxaloacetate + 2 Na(+)(in) + H(+) = pyruvate + 2 Na(+)(out) + CO2</text>
        <dbReference type="Rhea" id="RHEA:57724"/>
        <dbReference type="ChEBI" id="CHEBI:15361"/>
        <dbReference type="ChEBI" id="CHEBI:15378"/>
        <dbReference type="ChEBI" id="CHEBI:16452"/>
        <dbReference type="ChEBI" id="CHEBI:16526"/>
        <dbReference type="ChEBI" id="CHEBI:29101"/>
        <dbReference type="EC" id="7.2.4.2"/>
    </reaction>
</comment>
<dbReference type="GO" id="GO:0005886">
    <property type="term" value="C:plasma membrane"/>
    <property type="evidence" value="ECO:0007669"/>
    <property type="project" value="UniProtKB-SubCell"/>
</dbReference>
<dbReference type="Proteomes" id="UP000682739">
    <property type="component" value="Chromosome"/>
</dbReference>
<proteinExistence type="inferred from homology"/>
<keyword evidence="8 16" id="KW-0812">Transmembrane</keyword>
<protein>
    <recommendedName>
        <fullName evidence="16">Probable oxaloacetate decarboxylase gamma chain</fullName>
        <ecNumber evidence="16">7.2.4.2</ecNumber>
    </recommendedName>
</protein>
<comment type="subunit">
    <text evidence="5 16">Heterotrimer of an alpha, a beta and a gamma subunit.</text>
</comment>
<evidence type="ECO:0000256" key="16">
    <source>
        <dbReference type="HAMAP-Rule" id="MF_00404"/>
    </source>
</evidence>
<reference evidence="18" key="1">
    <citation type="submission" date="2021-03" db="EMBL/GenBank/DDBJ databases">
        <title>Description of Psychrosphaera ytuae sp. nov. isolated from deep sea sediment of South China Sea.</title>
        <authorList>
            <person name="Zhang J."/>
            <person name="Xu X.-D."/>
        </authorList>
    </citation>
    <scope>NUCLEOTIDE SEQUENCE</scope>
    <source>
        <strain evidence="18">MTZ26</strain>
    </source>
</reference>
<evidence type="ECO:0000256" key="10">
    <source>
        <dbReference type="ARBA" id="ARBA00022989"/>
    </source>
</evidence>
<dbReference type="HAMAP" id="MF_00404">
    <property type="entry name" value="OadG"/>
    <property type="match status" value="1"/>
</dbReference>
<keyword evidence="19" id="KW-1185">Reference proteome</keyword>
<evidence type="ECO:0000256" key="5">
    <source>
        <dbReference type="ARBA" id="ARBA00011869"/>
    </source>
</evidence>
<evidence type="ECO:0000256" key="2">
    <source>
        <dbReference type="ARBA" id="ARBA00003002"/>
    </source>
</evidence>
<dbReference type="RefSeq" id="WP_208833364.1">
    <property type="nucleotide sequence ID" value="NZ_CP072110.1"/>
</dbReference>
<dbReference type="EC" id="7.2.4.2" evidence="16"/>
<gene>
    <name evidence="16" type="primary">oadG</name>
    <name evidence="18" type="ORF">J1N51_07135</name>
</gene>
<evidence type="ECO:0000256" key="11">
    <source>
        <dbReference type="ARBA" id="ARBA00023053"/>
    </source>
</evidence>
<dbReference type="InterPro" id="IPR023424">
    <property type="entry name" value="OadG"/>
</dbReference>
<keyword evidence="14 16" id="KW-0739">Sodium transport</keyword>
<keyword evidence="7 16" id="KW-1003">Cell membrane</keyword>
<evidence type="ECO:0000256" key="13">
    <source>
        <dbReference type="ARBA" id="ARBA00023136"/>
    </source>
</evidence>
<accession>A0A975DE66</accession>
<comment type="similarity">
    <text evidence="4 16 17">Belongs to the OadG family.</text>
</comment>
<dbReference type="GO" id="GO:0008948">
    <property type="term" value="F:oxaloacetate decarboxylase activity"/>
    <property type="evidence" value="ECO:0007669"/>
    <property type="project" value="UniProtKB-UniRule"/>
</dbReference>
<evidence type="ECO:0000256" key="12">
    <source>
        <dbReference type="ARBA" id="ARBA00023065"/>
    </source>
</evidence>
<dbReference type="InterPro" id="IPR005899">
    <property type="entry name" value="Na_pump_deCOase"/>
</dbReference>
<dbReference type="NCBIfam" id="TIGR01195">
    <property type="entry name" value="oadG_fam"/>
    <property type="match status" value="1"/>
</dbReference>
<dbReference type="GO" id="GO:0015081">
    <property type="term" value="F:sodium ion transmembrane transporter activity"/>
    <property type="evidence" value="ECO:0007669"/>
    <property type="project" value="UniProtKB-UniRule"/>
</dbReference>
<dbReference type="AlphaFoldDB" id="A0A975DE66"/>
<keyword evidence="12 16" id="KW-0406">Ion transport</keyword>
<evidence type="ECO:0000256" key="7">
    <source>
        <dbReference type="ARBA" id="ARBA00022475"/>
    </source>
</evidence>
<dbReference type="KEGG" id="psym:J1N51_07135"/>
<dbReference type="GO" id="GO:0015451">
    <property type="term" value="F:decarboxylation-driven active transmembrane transporter activity"/>
    <property type="evidence" value="ECO:0007669"/>
    <property type="project" value="UniProtKB-EC"/>
</dbReference>
<organism evidence="18 19">
    <name type="scientific">Psychrosphaera ytuae</name>
    <dbReference type="NCBI Taxonomy" id="2820710"/>
    <lineage>
        <taxon>Bacteria</taxon>
        <taxon>Pseudomonadati</taxon>
        <taxon>Pseudomonadota</taxon>
        <taxon>Gammaproteobacteria</taxon>
        <taxon>Alteromonadales</taxon>
        <taxon>Pseudoalteromonadaceae</taxon>
        <taxon>Psychrosphaera</taxon>
    </lineage>
</organism>